<feature type="region of interest" description="Disordered" evidence="1">
    <location>
        <begin position="1156"/>
        <end position="1188"/>
    </location>
</feature>
<dbReference type="EMBL" id="JAHWGI010000293">
    <property type="protein sequence ID" value="KAK3912422.1"/>
    <property type="molecule type" value="Genomic_DNA"/>
</dbReference>
<evidence type="ECO:0000313" key="5">
    <source>
        <dbReference type="EMBL" id="KAK3912422.1"/>
    </source>
</evidence>
<evidence type="ECO:0000259" key="4">
    <source>
        <dbReference type="SMART" id="SM00703"/>
    </source>
</evidence>
<comment type="caution">
    <text evidence="5">The sequence shown here is derived from an EMBL/GenBank/DDBJ whole genome shotgun (WGS) entry which is preliminary data.</text>
</comment>
<evidence type="ECO:0000313" key="6">
    <source>
        <dbReference type="Proteomes" id="UP001219518"/>
    </source>
</evidence>
<feature type="transmembrane region" description="Helical" evidence="2">
    <location>
        <begin position="841"/>
        <end position="860"/>
    </location>
</feature>
<dbReference type="PANTHER" id="PTHR11161:SF71">
    <property type="entry name" value="NOSE RESISTANT-TO-FLUOXETINE PROTEIN N-TERMINAL DOMAIN-CONTAINING PROTEIN"/>
    <property type="match status" value="1"/>
</dbReference>
<dbReference type="Proteomes" id="UP001219518">
    <property type="component" value="Unassembled WGS sequence"/>
</dbReference>
<dbReference type="Pfam" id="PF01757">
    <property type="entry name" value="Acyl_transf_3"/>
    <property type="match status" value="1"/>
</dbReference>
<evidence type="ECO:0000256" key="1">
    <source>
        <dbReference type="SAM" id="MobiDB-lite"/>
    </source>
</evidence>
<feature type="chain" id="PRO_5042233555" evidence="3">
    <location>
        <begin position="30"/>
        <end position="1188"/>
    </location>
</feature>
<feature type="transmembrane region" description="Helical" evidence="2">
    <location>
        <begin position="982"/>
        <end position="1000"/>
    </location>
</feature>
<dbReference type="PANTHER" id="PTHR11161">
    <property type="entry name" value="O-ACYLTRANSFERASE"/>
    <property type="match status" value="1"/>
</dbReference>
<feature type="transmembrane region" description="Helical" evidence="2">
    <location>
        <begin position="1012"/>
        <end position="1033"/>
    </location>
</feature>
<keyword evidence="3" id="KW-0732">Signal</keyword>
<feature type="transmembrane region" description="Helical" evidence="2">
    <location>
        <begin position="1120"/>
        <end position="1141"/>
    </location>
</feature>
<keyword evidence="2" id="KW-0812">Transmembrane</keyword>
<dbReference type="InterPro" id="IPR052728">
    <property type="entry name" value="O2_lipid_transport_reg"/>
</dbReference>
<feature type="domain" description="Nose resistant-to-fluoxetine protein N-terminal" evidence="4">
    <location>
        <begin position="506"/>
        <end position="678"/>
    </location>
</feature>
<feature type="compositionally biased region" description="Low complexity" evidence="1">
    <location>
        <begin position="375"/>
        <end position="404"/>
    </location>
</feature>
<accession>A0AAE1H0B5</accession>
<evidence type="ECO:0000256" key="2">
    <source>
        <dbReference type="SAM" id="Phobius"/>
    </source>
</evidence>
<protein>
    <submittedName>
        <fullName evidence="5">Nose resistant to fluoxetine protein 6</fullName>
    </submittedName>
</protein>
<feature type="signal peptide" evidence="3">
    <location>
        <begin position="1"/>
        <end position="29"/>
    </location>
</feature>
<dbReference type="InterPro" id="IPR002656">
    <property type="entry name" value="Acyl_transf_3_dom"/>
</dbReference>
<feature type="compositionally biased region" description="Acidic residues" evidence="1">
    <location>
        <begin position="270"/>
        <end position="279"/>
    </location>
</feature>
<dbReference type="AlphaFoldDB" id="A0AAE1H0B5"/>
<name>A0AAE1H0B5_9NEOP</name>
<keyword evidence="2" id="KW-0472">Membrane</keyword>
<feature type="compositionally biased region" description="Low complexity" evidence="1">
    <location>
        <begin position="325"/>
        <end position="362"/>
    </location>
</feature>
<gene>
    <name evidence="5" type="ORF">KUF71_021992</name>
</gene>
<reference evidence="5" key="2">
    <citation type="journal article" date="2023" name="BMC Genomics">
        <title>Pest status, molecular evolution, and epigenetic factors derived from the genome assembly of Frankliniella fusca, a thysanopteran phytovirus vector.</title>
        <authorList>
            <person name="Catto M.A."/>
            <person name="Labadie P.E."/>
            <person name="Jacobson A.L."/>
            <person name="Kennedy G.G."/>
            <person name="Srinivasan R."/>
            <person name="Hunt B.G."/>
        </authorList>
    </citation>
    <scope>NUCLEOTIDE SEQUENCE</scope>
    <source>
        <strain evidence="5">PL_HMW_Pooled</strain>
    </source>
</reference>
<feature type="transmembrane region" description="Helical" evidence="2">
    <location>
        <begin position="901"/>
        <end position="921"/>
    </location>
</feature>
<feature type="region of interest" description="Disordered" evidence="1">
    <location>
        <begin position="269"/>
        <end position="404"/>
    </location>
</feature>
<feature type="transmembrane region" description="Helical" evidence="2">
    <location>
        <begin position="691"/>
        <end position="714"/>
    </location>
</feature>
<dbReference type="InterPro" id="IPR006621">
    <property type="entry name" value="Nose-resist-to-fluoxetine_N"/>
</dbReference>
<proteinExistence type="predicted"/>
<sequence length="1188" mass="129211">MRASPSRALAALALGALLALLGAGAPVAAGPLEDVAGAVRALPTVLHRVEDVDRQLAPSLEQAGHVIEDVPLTLDGRDVPAEEGADPIATTVSEEQPEHRDVPVSAEEAADPIATTDSEQPEHRDVPLSAEEAADPIATTDSEQPEHRDVPLSAERAADPIATTDSEQPEHRDVPVSAEEAADTAGAGAGHDDQDGSAAPEALHEAREQLQRTLDQVLDEAQQWAQRERAADPAEDEYYVDEEAIEQARAELKHKLEQMLTDTEQRALEEAMEEDEELGDTNGISEAPAPVTKAEKTREEAADVPDDRDDNNIPVELTGRVTDGTPLQSSTTPTMTSSPPPVTSSTAPETTSTTPETSNTAPDITSMTPEISSIAPETTSTAPKTSSTASETTSTTPETTSTAPAWTTEENLWRHLVVPLGESEQRDQVAVSEVAMAPGMAVIQDQGEAVRQVVVSEDVVEAAVAGAAAVHADKQMADNGWSNCPTKLPAPLRLPALPNSAPESLNPQCARDSRLLDLHIRNHTLWAVQMQDAGAGGITGLLEGNVYHLGDFDECMDVNGPVGAQYCVVEVHISTPPRTPDHRHHPDFPADPMQSVWNRIKVSTGPRDTPHVWCPERHHEGEEWTLPLDRLHVALCAPSTCGPRDLQDSVQRALNDHAACSRLPVAYTVTVSEALCTSAAKQRPPFTEGEIVYIVLVVVIVLVVLSGTLVDFFATKKKGFRWILVVFSLKRSWHTLTRADPRPMGLNLDPLAGARTVNMVVLVIAHRGFNLMRGPVHNYNLYESMPRALQQTGATHAQLFVDTCFVLSGLLVSLLELTRAHAHGKDSDSRAPLMAALVHRYVRLTPSYAMVVFFYATLFWRLGSGPLWDQVIGHESEACAKYWWTNIFYVNNYINTDKLSWYLPVDLHLFFIGSAITLLVSRHRRTGLGFLLVFLGLSVLTPFLVTFLGSKPALLEMLPSLFRAPDQSHNFRTMYAPTHIRAAPYMVGLLAGYLFQRLALRHKERFTQGVTLLLCLGGVALTTAALLSSVVFYDPDMHYNGVVSGLYAALCPVVWSTGVCLVFASLVLGSQTIMSTILSWKPLVVLSRLTYNVYLTHWAFQVASVAKARTPQHLDPYNLIYLSFGDMVASFLASLVLFLLVEAPFRSLARKITEAPPESKVHLQKSEGRGTSSSLEAGFSSAAWKHKS</sequence>
<dbReference type="Pfam" id="PF20146">
    <property type="entry name" value="NRF"/>
    <property type="match status" value="1"/>
</dbReference>
<dbReference type="SMART" id="SM00703">
    <property type="entry name" value="NRF"/>
    <property type="match status" value="1"/>
</dbReference>
<organism evidence="5 6">
    <name type="scientific">Frankliniella fusca</name>
    <dbReference type="NCBI Taxonomy" id="407009"/>
    <lineage>
        <taxon>Eukaryota</taxon>
        <taxon>Metazoa</taxon>
        <taxon>Ecdysozoa</taxon>
        <taxon>Arthropoda</taxon>
        <taxon>Hexapoda</taxon>
        <taxon>Insecta</taxon>
        <taxon>Pterygota</taxon>
        <taxon>Neoptera</taxon>
        <taxon>Paraneoptera</taxon>
        <taxon>Thysanoptera</taxon>
        <taxon>Terebrantia</taxon>
        <taxon>Thripoidea</taxon>
        <taxon>Thripidae</taxon>
        <taxon>Frankliniella</taxon>
    </lineage>
</organism>
<dbReference type="GO" id="GO:0016747">
    <property type="term" value="F:acyltransferase activity, transferring groups other than amino-acyl groups"/>
    <property type="evidence" value="ECO:0007669"/>
    <property type="project" value="InterPro"/>
</dbReference>
<keyword evidence="6" id="KW-1185">Reference proteome</keyword>
<feature type="transmembrane region" description="Helical" evidence="2">
    <location>
        <begin position="1045"/>
        <end position="1068"/>
    </location>
</feature>
<feature type="region of interest" description="Disordered" evidence="1">
    <location>
        <begin position="88"/>
        <end position="204"/>
    </location>
</feature>
<evidence type="ECO:0000256" key="3">
    <source>
        <dbReference type="SAM" id="SignalP"/>
    </source>
</evidence>
<feature type="transmembrane region" description="Helical" evidence="2">
    <location>
        <begin position="1080"/>
        <end position="1100"/>
    </location>
</feature>
<reference evidence="5" key="1">
    <citation type="submission" date="2021-07" db="EMBL/GenBank/DDBJ databases">
        <authorList>
            <person name="Catto M.A."/>
            <person name="Jacobson A."/>
            <person name="Kennedy G."/>
            <person name="Labadie P."/>
            <person name="Hunt B.G."/>
            <person name="Srinivasan R."/>
        </authorList>
    </citation>
    <scope>NUCLEOTIDE SEQUENCE</scope>
    <source>
        <strain evidence="5">PL_HMW_Pooled</strain>
        <tissue evidence="5">Head</tissue>
    </source>
</reference>
<feature type="transmembrane region" description="Helical" evidence="2">
    <location>
        <begin position="928"/>
        <end position="949"/>
    </location>
</feature>
<keyword evidence="2" id="KW-1133">Transmembrane helix</keyword>
<feature type="compositionally biased region" description="Basic and acidic residues" evidence="1">
    <location>
        <begin position="1156"/>
        <end position="1168"/>
    </location>
</feature>